<feature type="compositionally biased region" description="Polar residues" evidence="1">
    <location>
        <begin position="146"/>
        <end position="157"/>
    </location>
</feature>
<dbReference type="EMBL" id="WWBZ02000040">
    <property type="protein sequence ID" value="KAF4305266.1"/>
    <property type="molecule type" value="Genomic_DNA"/>
</dbReference>
<sequence length="157" mass="16330">MPRPEARRLRTAFLLAIATSVCLVITSAMIILSVAPLLPTPDGSANLRLGLILALACSATLSSALLAATEVVNYRNHTRNFLCVPNSDAHLVRPGSSSSDAATPSVAHSRSSDTIRVTFSTTGSEPRVKSGGSAEVKGRGTEKSSEAATQTERPGTI</sequence>
<keyword evidence="5" id="KW-1185">Reference proteome</keyword>
<evidence type="ECO:0000313" key="5">
    <source>
        <dbReference type="Proteomes" id="UP000572817"/>
    </source>
</evidence>
<evidence type="ECO:0000313" key="4">
    <source>
        <dbReference type="EMBL" id="KAF4305266.1"/>
    </source>
</evidence>
<feature type="region of interest" description="Disordered" evidence="1">
    <location>
        <begin position="92"/>
        <end position="157"/>
    </location>
</feature>
<evidence type="ECO:0000313" key="3">
    <source>
        <dbReference type="EMBL" id="KAF4301114.1"/>
    </source>
</evidence>
<comment type="caution">
    <text evidence="3">The sequence shown here is derived from an EMBL/GenBank/DDBJ whole genome shotgun (WGS) entry which is preliminary data.</text>
</comment>
<keyword evidence="2" id="KW-0472">Membrane</keyword>
<gene>
    <name evidence="4" type="ORF">GTA08_BOTSDO06772</name>
    <name evidence="3" type="ORF">GTA08_BOTSDO10967</name>
</gene>
<evidence type="ECO:0000256" key="2">
    <source>
        <dbReference type="SAM" id="Phobius"/>
    </source>
</evidence>
<accession>A0A8H4IIY4</accession>
<feature type="compositionally biased region" description="Basic and acidic residues" evidence="1">
    <location>
        <begin position="136"/>
        <end position="145"/>
    </location>
</feature>
<reference evidence="3 5" key="1">
    <citation type="submission" date="2020-04" db="EMBL/GenBank/DDBJ databases">
        <title>Genome Assembly and Annotation of Botryosphaeria dothidea sdau 11-99, a Latent Pathogen of Apple Fruit Ring Rot in China.</title>
        <authorList>
            <person name="Yu C."/>
            <person name="Diao Y."/>
            <person name="Lu Q."/>
            <person name="Zhao J."/>
            <person name="Cui S."/>
            <person name="Peng C."/>
            <person name="He B."/>
            <person name="Liu H."/>
        </authorList>
    </citation>
    <scope>NUCLEOTIDE SEQUENCE [LARGE SCALE GENOMIC DNA]</scope>
    <source>
        <strain evidence="3">Sdau11-99</strain>
        <strain evidence="5">sdau11-99</strain>
    </source>
</reference>
<dbReference type="OrthoDB" id="3961984at2759"/>
<feature type="compositionally biased region" description="Polar residues" evidence="1">
    <location>
        <begin position="95"/>
        <end position="124"/>
    </location>
</feature>
<dbReference type="EMBL" id="WWBZ02000082">
    <property type="protein sequence ID" value="KAF4301114.1"/>
    <property type="molecule type" value="Genomic_DNA"/>
</dbReference>
<organism evidence="3 5">
    <name type="scientific">Botryosphaeria dothidea</name>
    <dbReference type="NCBI Taxonomy" id="55169"/>
    <lineage>
        <taxon>Eukaryota</taxon>
        <taxon>Fungi</taxon>
        <taxon>Dikarya</taxon>
        <taxon>Ascomycota</taxon>
        <taxon>Pezizomycotina</taxon>
        <taxon>Dothideomycetes</taxon>
        <taxon>Dothideomycetes incertae sedis</taxon>
        <taxon>Botryosphaeriales</taxon>
        <taxon>Botryosphaeriaceae</taxon>
        <taxon>Botryosphaeria</taxon>
    </lineage>
</organism>
<dbReference type="Proteomes" id="UP000572817">
    <property type="component" value="Unassembled WGS sequence"/>
</dbReference>
<keyword evidence="2" id="KW-1133">Transmembrane helix</keyword>
<keyword evidence="2" id="KW-0812">Transmembrane</keyword>
<protein>
    <submittedName>
        <fullName evidence="3">Uncharacterized protein</fullName>
    </submittedName>
</protein>
<evidence type="ECO:0000256" key="1">
    <source>
        <dbReference type="SAM" id="MobiDB-lite"/>
    </source>
</evidence>
<name>A0A8H4IIY4_9PEZI</name>
<feature type="transmembrane region" description="Helical" evidence="2">
    <location>
        <begin position="47"/>
        <end position="69"/>
    </location>
</feature>
<dbReference type="AlphaFoldDB" id="A0A8H4IIY4"/>
<feature type="transmembrane region" description="Helical" evidence="2">
    <location>
        <begin position="12"/>
        <end position="35"/>
    </location>
</feature>
<proteinExistence type="predicted"/>